<organism evidence="1">
    <name type="scientific">viral metagenome</name>
    <dbReference type="NCBI Taxonomy" id="1070528"/>
    <lineage>
        <taxon>unclassified sequences</taxon>
        <taxon>metagenomes</taxon>
        <taxon>organismal metagenomes</taxon>
    </lineage>
</organism>
<dbReference type="EMBL" id="MT144620">
    <property type="protein sequence ID" value="QJH95451.1"/>
    <property type="molecule type" value="Genomic_DNA"/>
</dbReference>
<reference evidence="1" key="1">
    <citation type="submission" date="2020-03" db="EMBL/GenBank/DDBJ databases">
        <title>The deep terrestrial virosphere.</title>
        <authorList>
            <person name="Holmfeldt K."/>
            <person name="Nilsson E."/>
            <person name="Simone D."/>
            <person name="Lopez-Fernandez M."/>
            <person name="Wu X."/>
            <person name="de Brujin I."/>
            <person name="Lundin D."/>
            <person name="Andersson A."/>
            <person name="Bertilsson S."/>
            <person name="Dopson M."/>
        </authorList>
    </citation>
    <scope>NUCLEOTIDE SEQUENCE</scope>
    <source>
        <strain evidence="1">TM448B00423</strain>
    </source>
</reference>
<dbReference type="AlphaFoldDB" id="A0A6M3XCF3"/>
<proteinExistence type="predicted"/>
<sequence length="72" mass="8009">MAPQLLRPRTAGLNPGCPSPLTASIQQFNMEMNNNGNRTFKNLSPNTGICGRDTRLMGISRTIRVYQEQNSE</sequence>
<gene>
    <name evidence="1" type="ORF">TM448B00423_0020</name>
</gene>
<evidence type="ECO:0000313" key="1">
    <source>
        <dbReference type="EMBL" id="QJH95451.1"/>
    </source>
</evidence>
<protein>
    <submittedName>
        <fullName evidence="1">Uncharacterized protein</fullName>
    </submittedName>
</protein>
<name>A0A6M3XCF3_9ZZZZ</name>
<accession>A0A6M3XCF3</accession>